<name>A0A1X6NUV8_PORUM</name>
<reference evidence="2 3" key="1">
    <citation type="submission" date="2017-03" db="EMBL/GenBank/DDBJ databases">
        <title>WGS assembly of Porphyra umbilicalis.</title>
        <authorList>
            <person name="Brawley S.H."/>
            <person name="Blouin N.A."/>
            <person name="Ficko-Blean E."/>
            <person name="Wheeler G.L."/>
            <person name="Lohr M."/>
            <person name="Goodson H.V."/>
            <person name="Jenkins J.W."/>
            <person name="Blaby-Haas C.E."/>
            <person name="Helliwell K.E."/>
            <person name="Chan C."/>
            <person name="Marriage T."/>
            <person name="Bhattacharya D."/>
            <person name="Klein A.S."/>
            <person name="Badis Y."/>
            <person name="Brodie J."/>
            <person name="Cao Y."/>
            <person name="Collen J."/>
            <person name="Dittami S.M."/>
            <person name="Gachon C.M."/>
            <person name="Green B.R."/>
            <person name="Karpowicz S."/>
            <person name="Kim J.W."/>
            <person name="Kudahl U."/>
            <person name="Lin S."/>
            <person name="Michel G."/>
            <person name="Mittag M."/>
            <person name="Olson B.J."/>
            <person name="Pangilinan J."/>
            <person name="Peng Y."/>
            <person name="Qiu H."/>
            <person name="Shu S."/>
            <person name="Singer J.T."/>
            <person name="Smith A.G."/>
            <person name="Sprecher B.N."/>
            <person name="Wagner V."/>
            <person name="Wang W."/>
            <person name="Wang Z.-Y."/>
            <person name="Yan J."/>
            <person name="Yarish C."/>
            <person name="Zoeuner-Riek S."/>
            <person name="Zhuang Y."/>
            <person name="Zou Y."/>
            <person name="Lindquist E.A."/>
            <person name="Grimwood J."/>
            <person name="Barry K."/>
            <person name="Rokhsar D.S."/>
            <person name="Schmutz J."/>
            <person name="Stiller J.W."/>
            <person name="Grossman A.R."/>
            <person name="Prochnik S.E."/>
        </authorList>
    </citation>
    <scope>NUCLEOTIDE SEQUENCE [LARGE SCALE GENOMIC DNA]</scope>
    <source>
        <strain evidence="2">4086291</strain>
    </source>
</reference>
<dbReference type="EMBL" id="KV919079">
    <property type="protein sequence ID" value="OSX72163.1"/>
    <property type="molecule type" value="Genomic_DNA"/>
</dbReference>
<organism evidence="2 3">
    <name type="scientific">Porphyra umbilicalis</name>
    <name type="common">Purple laver</name>
    <name type="synonym">Red alga</name>
    <dbReference type="NCBI Taxonomy" id="2786"/>
    <lineage>
        <taxon>Eukaryota</taxon>
        <taxon>Rhodophyta</taxon>
        <taxon>Bangiophyceae</taxon>
        <taxon>Bangiales</taxon>
        <taxon>Bangiaceae</taxon>
        <taxon>Porphyra</taxon>
    </lineage>
</organism>
<protein>
    <submittedName>
        <fullName evidence="2">Uncharacterized protein</fullName>
    </submittedName>
</protein>
<gene>
    <name evidence="2" type="ORF">BU14_0461s0004</name>
</gene>
<evidence type="ECO:0000313" key="3">
    <source>
        <dbReference type="Proteomes" id="UP000218209"/>
    </source>
</evidence>
<dbReference type="AlphaFoldDB" id="A0A1X6NUV8"/>
<evidence type="ECO:0000256" key="1">
    <source>
        <dbReference type="SAM" id="MobiDB-lite"/>
    </source>
</evidence>
<feature type="region of interest" description="Disordered" evidence="1">
    <location>
        <begin position="150"/>
        <end position="178"/>
    </location>
</feature>
<keyword evidence="3" id="KW-1185">Reference proteome</keyword>
<proteinExistence type="predicted"/>
<sequence>MLGTLPAAARGQVLEARLYAGIPTTAPGLRAWVDARLGAGACPFLANLSGVPLARAFCFGLRENVTAGVGEAGAPAGPSAAAAAADAPATATGGPWARAWSAPERSLLLYAFGVATGSAPLTAAAVALGARSGGGRPEAAVAADAAAWAAAPDGGGGPTTRRRRASPPPAPSCARRRGGWSACGGGVVERLVAAASPVGAVELASLLSFAEMWRRMEVLFGPEGAAPAA</sequence>
<evidence type="ECO:0000313" key="2">
    <source>
        <dbReference type="EMBL" id="OSX72163.1"/>
    </source>
</evidence>
<dbReference type="Proteomes" id="UP000218209">
    <property type="component" value="Unassembled WGS sequence"/>
</dbReference>
<accession>A0A1X6NUV8</accession>